<sequence>MAPGRPRKNPLDTPIVPKKTRQRRTVQQSSPIMNTQVGTSSTVSNIICNANTQRSPLSDITSNTFSSTNQNIGNQSSLGPLLSQKTDNMHLGELSLNVLPAINQRGRPAKTPAQQNTIRGRGRPRKTPQQNSNQPVQNQETFQPSPNILNTAISIGLGSSSPDLCTPDITHVLRPMGSTSTSSANKSKPPSRFRNSSPVHFHIGSPATIQPNCETDHNVDSTSESDSVQKGKSLADIPSFEMSEEDPEDEYGYMDRIEGISKEYFDHGDQTKKCIKCGALLWLAERKIKLPVKLKNPPPLLMGLLKGENPKSKAFMEDIRRYNSMFAFTWMSGQQDKTVNSGRSPYCFRIKGKNNHVIGDMLPNAGDSPKFGQLYIYDPPNELQNRINAVSSSIDDASSSSKNT</sequence>
<dbReference type="STRING" id="35608.A0A2U1NM54"/>
<gene>
    <name evidence="2" type="ORF">CTI12_AA248590</name>
</gene>
<dbReference type="PANTHER" id="PTHR45786">
    <property type="entry name" value="DNA BINDING PROTEIN-LIKE"/>
    <property type="match status" value="1"/>
</dbReference>
<feature type="region of interest" description="Disordered" evidence="1">
    <location>
        <begin position="173"/>
        <end position="232"/>
    </location>
</feature>
<reference evidence="2 3" key="1">
    <citation type="journal article" date="2018" name="Mol. Plant">
        <title>The genome of Artemisia annua provides insight into the evolution of Asteraceae family and artemisinin biosynthesis.</title>
        <authorList>
            <person name="Shen Q."/>
            <person name="Zhang L."/>
            <person name="Liao Z."/>
            <person name="Wang S."/>
            <person name="Yan T."/>
            <person name="Shi P."/>
            <person name="Liu M."/>
            <person name="Fu X."/>
            <person name="Pan Q."/>
            <person name="Wang Y."/>
            <person name="Lv Z."/>
            <person name="Lu X."/>
            <person name="Zhang F."/>
            <person name="Jiang W."/>
            <person name="Ma Y."/>
            <person name="Chen M."/>
            <person name="Hao X."/>
            <person name="Li L."/>
            <person name="Tang Y."/>
            <person name="Lv G."/>
            <person name="Zhou Y."/>
            <person name="Sun X."/>
            <person name="Brodelius P.E."/>
            <person name="Rose J.K.C."/>
            <person name="Tang K."/>
        </authorList>
    </citation>
    <scope>NUCLEOTIDE SEQUENCE [LARGE SCALE GENOMIC DNA]</scope>
    <source>
        <strain evidence="3">cv. Huhao1</strain>
        <tissue evidence="2">Leaf</tissue>
    </source>
</reference>
<dbReference type="OrthoDB" id="2447509at2759"/>
<dbReference type="Pfam" id="PF02178">
    <property type="entry name" value="AT_hook"/>
    <property type="match status" value="2"/>
</dbReference>
<dbReference type="AlphaFoldDB" id="A0A2U1NM54"/>
<feature type="region of interest" description="Disordered" evidence="1">
    <location>
        <begin position="1"/>
        <end position="29"/>
    </location>
</feature>
<feature type="compositionally biased region" description="Polar residues" evidence="1">
    <location>
        <begin position="177"/>
        <end position="198"/>
    </location>
</feature>
<accession>A0A2U1NM54</accession>
<evidence type="ECO:0000313" key="2">
    <source>
        <dbReference type="EMBL" id="PWA74540.1"/>
    </source>
</evidence>
<evidence type="ECO:0000256" key="1">
    <source>
        <dbReference type="SAM" id="MobiDB-lite"/>
    </source>
</evidence>
<dbReference type="GO" id="GO:0003677">
    <property type="term" value="F:DNA binding"/>
    <property type="evidence" value="ECO:0007669"/>
    <property type="project" value="InterPro"/>
</dbReference>
<comment type="caution">
    <text evidence="2">The sequence shown here is derived from an EMBL/GenBank/DDBJ whole genome shotgun (WGS) entry which is preliminary data.</text>
</comment>
<evidence type="ECO:0008006" key="4">
    <source>
        <dbReference type="Google" id="ProtNLM"/>
    </source>
</evidence>
<organism evidence="2 3">
    <name type="scientific">Artemisia annua</name>
    <name type="common">Sweet wormwood</name>
    <dbReference type="NCBI Taxonomy" id="35608"/>
    <lineage>
        <taxon>Eukaryota</taxon>
        <taxon>Viridiplantae</taxon>
        <taxon>Streptophyta</taxon>
        <taxon>Embryophyta</taxon>
        <taxon>Tracheophyta</taxon>
        <taxon>Spermatophyta</taxon>
        <taxon>Magnoliopsida</taxon>
        <taxon>eudicotyledons</taxon>
        <taxon>Gunneridae</taxon>
        <taxon>Pentapetalae</taxon>
        <taxon>asterids</taxon>
        <taxon>campanulids</taxon>
        <taxon>Asterales</taxon>
        <taxon>Asteraceae</taxon>
        <taxon>Asteroideae</taxon>
        <taxon>Anthemideae</taxon>
        <taxon>Artemisiinae</taxon>
        <taxon>Artemisia</taxon>
    </lineage>
</organism>
<protein>
    <recommendedName>
        <fullName evidence="4">Helitron helicase-like domain-containing protein</fullName>
    </recommendedName>
</protein>
<dbReference type="EMBL" id="PKPP01002549">
    <property type="protein sequence ID" value="PWA74540.1"/>
    <property type="molecule type" value="Genomic_DNA"/>
</dbReference>
<dbReference type="InterPro" id="IPR017956">
    <property type="entry name" value="AT_hook_DNA-bd_motif"/>
</dbReference>
<feature type="compositionally biased region" description="Low complexity" evidence="1">
    <location>
        <begin position="128"/>
        <end position="139"/>
    </location>
</feature>
<dbReference type="PANTHER" id="PTHR45786:SF74">
    <property type="entry name" value="ATP-DEPENDENT DNA HELICASE"/>
    <property type="match status" value="1"/>
</dbReference>
<name>A0A2U1NM54_ARTAN</name>
<evidence type="ECO:0000313" key="3">
    <source>
        <dbReference type="Proteomes" id="UP000245207"/>
    </source>
</evidence>
<dbReference type="Proteomes" id="UP000245207">
    <property type="component" value="Unassembled WGS sequence"/>
</dbReference>
<proteinExistence type="predicted"/>
<keyword evidence="3" id="KW-1185">Reference proteome</keyword>
<feature type="region of interest" description="Disordered" evidence="1">
    <location>
        <begin position="102"/>
        <end position="144"/>
    </location>
</feature>
<feature type="compositionally biased region" description="Polar residues" evidence="1">
    <location>
        <begin position="220"/>
        <end position="230"/>
    </location>
</feature>